<dbReference type="EMBL" id="KZ772719">
    <property type="protein sequence ID" value="PTQ39148.1"/>
    <property type="molecule type" value="Genomic_DNA"/>
</dbReference>
<organism evidence="2 3">
    <name type="scientific">Marchantia polymorpha</name>
    <name type="common">Common liverwort</name>
    <name type="synonym">Marchantia aquatica</name>
    <dbReference type="NCBI Taxonomy" id="3197"/>
    <lineage>
        <taxon>Eukaryota</taxon>
        <taxon>Viridiplantae</taxon>
        <taxon>Streptophyta</taxon>
        <taxon>Embryophyta</taxon>
        <taxon>Marchantiophyta</taxon>
        <taxon>Marchantiopsida</taxon>
        <taxon>Marchantiidae</taxon>
        <taxon>Marchantiales</taxon>
        <taxon>Marchantiaceae</taxon>
        <taxon>Marchantia</taxon>
    </lineage>
</organism>
<proteinExistence type="predicted"/>
<feature type="region of interest" description="Disordered" evidence="1">
    <location>
        <begin position="113"/>
        <end position="154"/>
    </location>
</feature>
<reference evidence="3" key="1">
    <citation type="journal article" date="2017" name="Cell">
        <title>Insights into land plant evolution garnered from the Marchantia polymorpha genome.</title>
        <authorList>
            <person name="Bowman J.L."/>
            <person name="Kohchi T."/>
            <person name="Yamato K.T."/>
            <person name="Jenkins J."/>
            <person name="Shu S."/>
            <person name="Ishizaki K."/>
            <person name="Yamaoka S."/>
            <person name="Nishihama R."/>
            <person name="Nakamura Y."/>
            <person name="Berger F."/>
            <person name="Adam C."/>
            <person name="Aki S.S."/>
            <person name="Althoff F."/>
            <person name="Araki T."/>
            <person name="Arteaga-Vazquez M.A."/>
            <person name="Balasubrmanian S."/>
            <person name="Barry K."/>
            <person name="Bauer D."/>
            <person name="Boehm C.R."/>
            <person name="Briginshaw L."/>
            <person name="Caballero-Perez J."/>
            <person name="Catarino B."/>
            <person name="Chen F."/>
            <person name="Chiyoda S."/>
            <person name="Chovatia M."/>
            <person name="Davies K.M."/>
            <person name="Delmans M."/>
            <person name="Demura T."/>
            <person name="Dierschke T."/>
            <person name="Dolan L."/>
            <person name="Dorantes-Acosta A.E."/>
            <person name="Eklund D.M."/>
            <person name="Florent S.N."/>
            <person name="Flores-Sandoval E."/>
            <person name="Fujiyama A."/>
            <person name="Fukuzawa H."/>
            <person name="Galik B."/>
            <person name="Grimanelli D."/>
            <person name="Grimwood J."/>
            <person name="Grossniklaus U."/>
            <person name="Hamada T."/>
            <person name="Haseloff J."/>
            <person name="Hetherington A.J."/>
            <person name="Higo A."/>
            <person name="Hirakawa Y."/>
            <person name="Hundley H.N."/>
            <person name="Ikeda Y."/>
            <person name="Inoue K."/>
            <person name="Inoue S.I."/>
            <person name="Ishida S."/>
            <person name="Jia Q."/>
            <person name="Kakita M."/>
            <person name="Kanazawa T."/>
            <person name="Kawai Y."/>
            <person name="Kawashima T."/>
            <person name="Kennedy M."/>
            <person name="Kinose K."/>
            <person name="Kinoshita T."/>
            <person name="Kohara Y."/>
            <person name="Koide E."/>
            <person name="Komatsu K."/>
            <person name="Kopischke S."/>
            <person name="Kubo M."/>
            <person name="Kyozuka J."/>
            <person name="Lagercrantz U."/>
            <person name="Lin S.S."/>
            <person name="Lindquist E."/>
            <person name="Lipzen A.M."/>
            <person name="Lu C.W."/>
            <person name="De Luna E."/>
            <person name="Martienssen R.A."/>
            <person name="Minamino N."/>
            <person name="Mizutani M."/>
            <person name="Mizutani M."/>
            <person name="Mochizuki N."/>
            <person name="Monte I."/>
            <person name="Mosher R."/>
            <person name="Nagasaki H."/>
            <person name="Nakagami H."/>
            <person name="Naramoto S."/>
            <person name="Nishitani K."/>
            <person name="Ohtani M."/>
            <person name="Okamoto T."/>
            <person name="Okumura M."/>
            <person name="Phillips J."/>
            <person name="Pollak B."/>
            <person name="Reinders A."/>
            <person name="Rovekamp M."/>
            <person name="Sano R."/>
            <person name="Sawa S."/>
            <person name="Schmid M.W."/>
            <person name="Shirakawa M."/>
            <person name="Solano R."/>
            <person name="Spunde A."/>
            <person name="Suetsugu N."/>
            <person name="Sugano S."/>
            <person name="Sugiyama A."/>
            <person name="Sun R."/>
            <person name="Suzuki Y."/>
            <person name="Takenaka M."/>
            <person name="Takezawa D."/>
            <person name="Tomogane H."/>
            <person name="Tsuzuki M."/>
            <person name="Ueda T."/>
            <person name="Umeda M."/>
            <person name="Ward J.M."/>
            <person name="Watanabe Y."/>
            <person name="Yazaki K."/>
            <person name="Yokoyama R."/>
            <person name="Yoshitake Y."/>
            <person name="Yotsui I."/>
            <person name="Zachgo S."/>
            <person name="Schmutz J."/>
        </authorList>
    </citation>
    <scope>NUCLEOTIDE SEQUENCE [LARGE SCALE GENOMIC DNA]</scope>
    <source>
        <strain evidence="3">Tak-1</strain>
    </source>
</reference>
<feature type="region of interest" description="Disordered" evidence="1">
    <location>
        <begin position="17"/>
        <end position="91"/>
    </location>
</feature>
<dbReference type="Proteomes" id="UP000244005">
    <property type="component" value="Unassembled WGS sequence"/>
</dbReference>
<evidence type="ECO:0000256" key="1">
    <source>
        <dbReference type="SAM" id="MobiDB-lite"/>
    </source>
</evidence>
<dbReference type="Gramene" id="Mp6g14660.1">
    <property type="protein sequence ID" value="Mp6g14660.1.cds"/>
    <property type="gene ID" value="Mp6g14660"/>
</dbReference>
<feature type="compositionally biased region" description="Basic and acidic residues" evidence="1">
    <location>
        <begin position="52"/>
        <end position="61"/>
    </location>
</feature>
<evidence type="ECO:0000313" key="3">
    <source>
        <dbReference type="Proteomes" id="UP000244005"/>
    </source>
</evidence>
<name>A0A2R6WZ68_MARPO</name>
<feature type="compositionally biased region" description="Basic and acidic residues" evidence="1">
    <location>
        <begin position="117"/>
        <end position="147"/>
    </location>
</feature>
<dbReference type="AlphaFoldDB" id="A0A2R6WZ68"/>
<keyword evidence="3" id="KW-1185">Reference proteome</keyword>
<protein>
    <submittedName>
        <fullName evidence="2">Uncharacterized protein</fullName>
    </submittedName>
</protein>
<sequence length="203" mass="22398">MQKKEAVVIKFSLARSQPVDKQSANEGCDSQLARQPGPVGRFPGFFRKRHNPAREGREHQATMRPSGMHSRAAPLEDGCESDGRTTTAERKFGDDDYDLADKASDGVWRKRATLKARPGERAQGAREWEGKAGRGRGRGERASERGQGRAGGRGGVRRDVQGFCLFSFFRWCPRYGRLGISVCNCVGLMPVASKTVERAEGSR</sequence>
<feature type="compositionally biased region" description="Basic and acidic residues" evidence="1">
    <location>
        <begin position="81"/>
        <end position="91"/>
    </location>
</feature>
<accession>A0A2R6WZ68</accession>
<evidence type="ECO:0000313" key="2">
    <source>
        <dbReference type="EMBL" id="PTQ39148.1"/>
    </source>
</evidence>
<gene>
    <name evidence="2" type="ORF">MARPO_0047s0120</name>
</gene>